<proteinExistence type="predicted"/>
<dbReference type="EMBL" id="JBHSHC010000033">
    <property type="protein sequence ID" value="MFC4766849.1"/>
    <property type="molecule type" value="Genomic_DNA"/>
</dbReference>
<accession>A0ABV9PXR9</accession>
<organism evidence="1 2">
    <name type="scientific">Effusibacillus consociatus</name>
    <dbReference type="NCBI Taxonomy" id="1117041"/>
    <lineage>
        <taxon>Bacteria</taxon>
        <taxon>Bacillati</taxon>
        <taxon>Bacillota</taxon>
        <taxon>Bacilli</taxon>
        <taxon>Bacillales</taxon>
        <taxon>Alicyclobacillaceae</taxon>
        <taxon>Effusibacillus</taxon>
    </lineage>
</organism>
<dbReference type="RefSeq" id="WP_380024743.1">
    <property type="nucleotide sequence ID" value="NZ_JBHSHC010000033.1"/>
</dbReference>
<reference evidence="2" key="1">
    <citation type="journal article" date="2019" name="Int. J. Syst. Evol. Microbiol.">
        <title>The Global Catalogue of Microorganisms (GCM) 10K type strain sequencing project: providing services to taxonomists for standard genome sequencing and annotation.</title>
        <authorList>
            <consortium name="The Broad Institute Genomics Platform"/>
            <consortium name="The Broad Institute Genome Sequencing Center for Infectious Disease"/>
            <person name="Wu L."/>
            <person name="Ma J."/>
        </authorList>
    </citation>
    <scope>NUCLEOTIDE SEQUENCE [LARGE SCALE GENOMIC DNA]</scope>
    <source>
        <strain evidence="2">WYCCWR 12678</strain>
    </source>
</reference>
<sequence length="83" mass="9531">MHQKPHLQRRSDFIGDNFIAEHNDAGILVTREGNTYHFAVELDVDSVVEVESTQEKDRVNDIINSLIPKIPDIRERFGDCLPD</sequence>
<evidence type="ECO:0000313" key="1">
    <source>
        <dbReference type="EMBL" id="MFC4766849.1"/>
    </source>
</evidence>
<protein>
    <submittedName>
        <fullName evidence="1">Uncharacterized protein</fullName>
    </submittedName>
</protein>
<comment type="caution">
    <text evidence="1">The sequence shown here is derived from an EMBL/GenBank/DDBJ whole genome shotgun (WGS) entry which is preliminary data.</text>
</comment>
<gene>
    <name evidence="1" type="ORF">ACFO8Q_05640</name>
</gene>
<keyword evidence="2" id="KW-1185">Reference proteome</keyword>
<name>A0ABV9PXR9_9BACL</name>
<evidence type="ECO:0000313" key="2">
    <source>
        <dbReference type="Proteomes" id="UP001596002"/>
    </source>
</evidence>
<dbReference type="Proteomes" id="UP001596002">
    <property type="component" value="Unassembled WGS sequence"/>
</dbReference>